<keyword evidence="1" id="KW-0812">Transmembrane</keyword>
<evidence type="ECO:0000313" key="2">
    <source>
        <dbReference type="EMBL" id="SUZ64518.1"/>
    </source>
</evidence>
<name>A0A381PDY6_9ZZZZ</name>
<sequence>MSILLFAIVNAGPLGPSPRTFAGGVALFIIGWVLLRPTMHK</sequence>
<accession>A0A381PDY6</accession>
<organism evidence="2">
    <name type="scientific">marine metagenome</name>
    <dbReference type="NCBI Taxonomy" id="408172"/>
    <lineage>
        <taxon>unclassified sequences</taxon>
        <taxon>metagenomes</taxon>
        <taxon>ecological metagenomes</taxon>
    </lineage>
</organism>
<dbReference type="AlphaFoldDB" id="A0A381PDY6"/>
<proteinExistence type="predicted"/>
<dbReference type="EMBL" id="UINC01000936">
    <property type="protein sequence ID" value="SUZ64518.1"/>
    <property type="molecule type" value="Genomic_DNA"/>
</dbReference>
<reference evidence="2" key="1">
    <citation type="submission" date="2018-05" db="EMBL/GenBank/DDBJ databases">
        <authorList>
            <person name="Lanie J.A."/>
            <person name="Ng W.-L."/>
            <person name="Kazmierczak K.M."/>
            <person name="Andrzejewski T.M."/>
            <person name="Davidsen T.M."/>
            <person name="Wayne K.J."/>
            <person name="Tettelin H."/>
            <person name="Glass J.I."/>
            <person name="Rusch D."/>
            <person name="Podicherti R."/>
            <person name="Tsui H.-C.T."/>
            <person name="Winkler M.E."/>
        </authorList>
    </citation>
    <scope>NUCLEOTIDE SEQUENCE</scope>
</reference>
<keyword evidence="1" id="KW-0472">Membrane</keyword>
<gene>
    <name evidence="2" type="ORF">METZ01_LOCUS17372</name>
</gene>
<protein>
    <submittedName>
        <fullName evidence="2">Uncharacterized protein</fullName>
    </submittedName>
</protein>
<evidence type="ECO:0000256" key="1">
    <source>
        <dbReference type="SAM" id="Phobius"/>
    </source>
</evidence>
<keyword evidence="1" id="KW-1133">Transmembrane helix</keyword>
<feature type="transmembrane region" description="Helical" evidence="1">
    <location>
        <begin position="21"/>
        <end position="39"/>
    </location>
</feature>